<keyword evidence="2" id="KW-1185">Reference proteome</keyword>
<reference evidence="2" key="1">
    <citation type="submission" date="2016-10" db="EMBL/GenBank/DDBJ databases">
        <title>Frankia sp. NRRL B-16386 Genome sequencing.</title>
        <authorList>
            <person name="Ghodhbane-Gtari F."/>
            <person name="Swanson E."/>
            <person name="Gueddou A."/>
            <person name="Hezbri K."/>
            <person name="Ktari K."/>
            <person name="Nouioui I."/>
            <person name="Morris K."/>
            <person name="Simpson S."/>
            <person name="Abebe-Akele F."/>
            <person name="Thomas K."/>
            <person name="Gtari M."/>
            <person name="Tisa L.S."/>
        </authorList>
    </citation>
    <scope>NUCLEOTIDE SEQUENCE [LARGE SCALE GENOMIC DNA]</scope>
    <source>
        <strain evidence="2">NRRL B-16386</strain>
    </source>
</reference>
<evidence type="ECO:0000313" key="1">
    <source>
        <dbReference type="EMBL" id="ONH22045.1"/>
    </source>
</evidence>
<dbReference type="EMBL" id="MOMC01000124">
    <property type="protein sequence ID" value="ONH22045.1"/>
    <property type="molecule type" value="Genomic_DNA"/>
</dbReference>
<evidence type="ECO:0000313" key="2">
    <source>
        <dbReference type="Proteomes" id="UP000188929"/>
    </source>
</evidence>
<comment type="caution">
    <text evidence="1">The sequence shown here is derived from an EMBL/GenBank/DDBJ whole genome shotgun (WGS) entry which is preliminary data.</text>
</comment>
<name>A0A1V2HZY0_9ACTN</name>
<gene>
    <name evidence="1" type="ORF">BL253_36870</name>
</gene>
<accession>A0A1V2HZY0</accession>
<dbReference type="AlphaFoldDB" id="A0A1V2HZY0"/>
<sequence>MGVFLREVAFFVVGIGVDVVGVAGEGAPGEVAWLGLVELPSGGVVKAYICGFAQRTMTCGFAAREPRMGVCI</sequence>
<organism evidence="1 2">
    <name type="scientific">Pseudofrankia asymbiotica</name>
    <dbReference type="NCBI Taxonomy" id="1834516"/>
    <lineage>
        <taxon>Bacteria</taxon>
        <taxon>Bacillati</taxon>
        <taxon>Actinomycetota</taxon>
        <taxon>Actinomycetes</taxon>
        <taxon>Frankiales</taxon>
        <taxon>Frankiaceae</taxon>
        <taxon>Pseudofrankia</taxon>
    </lineage>
</organism>
<proteinExistence type="predicted"/>
<dbReference type="Proteomes" id="UP000188929">
    <property type="component" value="Unassembled WGS sequence"/>
</dbReference>
<protein>
    <submittedName>
        <fullName evidence="1">Uncharacterized protein</fullName>
    </submittedName>
</protein>